<protein>
    <submittedName>
        <fullName evidence="2">Uncharacterized protein</fullName>
    </submittedName>
</protein>
<dbReference type="VEuPathDB" id="GiardiaDB:QR46_0920"/>
<organism evidence="2 3">
    <name type="scientific">Giardia intestinalis</name>
    <name type="common">Giardia lamblia</name>
    <dbReference type="NCBI Taxonomy" id="5741"/>
    <lineage>
        <taxon>Eukaryota</taxon>
        <taxon>Metamonada</taxon>
        <taxon>Diplomonadida</taxon>
        <taxon>Hexamitidae</taxon>
        <taxon>Giardiinae</taxon>
        <taxon>Giardia</taxon>
    </lineage>
</organism>
<reference evidence="3" key="1">
    <citation type="submission" date="2012-02" db="EMBL/GenBank/DDBJ databases">
        <title>Genome sequencing of Giardia lamblia Genotypes A2 and B isolates (DH and GS) and comparative analysis with the genomes of Genotypes A1 and E (WB and Pig).</title>
        <authorList>
            <person name="Adam R."/>
            <person name="Dahlstrom E."/>
            <person name="Martens C."/>
            <person name="Bruno D."/>
            <person name="Barbian K."/>
            <person name="Porcella S.F."/>
            <person name="Nash T."/>
        </authorList>
    </citation>
    <scope>NUCLEOTIDE SEQUENCE</scope>
    <source>
        <strain evidence="3">GS</strain>
    </source>
</reference>
<feature type="compositionally biased region" description="Low complexity" evidence="1">
    <location>
        <begin position="207"/>
        <end position="220"/>
    </location>
</feature>
<dbReference type="Proteomes" id="UP000018040">
    <property type="component" value="Unassembled WGS sequence"/>
</dbReference>
<dbReference type="VEuPathDB" id="GiardiaDB:GL50581_4482"/>
<comment type="caution">
    <text evidence="2">The sequence shown here is derived from an EMBL/GenBank/DDBJ whole genome shotgun (WGS) entry which is preliminary data.</text>
</comment>
<dbReference type="AlphaFoldDB" id="V6U0G9"/>
<proteinExistence type="predicted"/>
<feature type="region of interest" description="Disordered" evidence="1">
    <location>
        <begin position="179"/>
        <end position="224"/>
    </location>
</feature>
<dbReference type="VEuPathDB" id="GiardiaDB:GL50803_003007"/>
<dbReference type="OrthoDB" id="10253425at2759"/>
<dbReference type="EMBL" id="AHHH01000018">
    <property type="protein sequence ID" value="ESU44663.1"/>
    <property type="molecule type" value="Genomic_DNA"/>
</dbReference>
<dbReference type="VEuPathDB" id="GiardiaDB:DHA2_150620"/>
<evidence type="ECO:0000313" key="3">
    <source>
        <dbReference type="Proteomes" id="UP000018040"/>
    </source>
</evidence>
<name>V6U0G9_GIAIN</name>
<reference evidence="2 3" key="2">
    <citation type="journal article" date="2013" name="Genome Biol. Evol.">
        <title>Genome sequencing of Giardia lamblia genotypes A2 and B isolates (DH and GS) and comparative analysis with the genomes of genotypes A1 and E (WB and Pig).</title>
        <authorList>
            <person name="Adam R.D."/>
            <person name="Dahlstrom E.W."/>
            <person name="Martens C.A."/>
            <person name="Bruno D.P."/>
            <person name="Barbian K.D."/>
            <person name="Ricklefs S.M."/>
            <person name="Hernandez M.M."/>
            <person name="Narla N.P."/>
            <person name="Patel R.B."/>
            <person name="Porcella S.F."/>
            <person name="Nash T.E."/>
        </authorList>
    </citation>
    <scope>NUCLEOTIDE SEQUENCE [LARGE SCALE GENOMIC DNA]</scope>
    <source>
        <strain evidence="2 3">GS</strain>
    </source>
</reference>
<evidence type="ECO:0000256" key="1">
    <source>
        <dbReference type="SAM" id="MobiDB-lite"/>
    </source>
</evidence>
<accession>V6U0G9</accession>
<sequence length="561" mass="62811">MHMHACSASNRYLRNFKEEILDHKMGSPMRAGGSGCRDTKVYSLVELLETDAVKILCESMIVDRRNDFINYYTNLFPTHMDRVVIAQTLSGSHNVVNLNTGTVINTFERRQALSSFSHDSQLWCAIDPLSQSLYLRDWAIPRLLVFHEFQDHIVLSTALMQDYIAIIYTRLSSMKGAKTTEERSSRSCLSRVTSDHDVQAHNPESENTAATNNDDNVDATPDVEQGIDPKLLSRSLSQLNVISNTAGDLASAELKDDSDDSESSEHLKNYTSMSLARDRSYMLSCGDTLLNKVPVCEQDSRDTIVSSDITSPKEETPLLNNQCKQASVAPLLINQSPLLSQSAILSFLDREEVRTPVDQLTSNKSVEPEFTVNIYRINKSVHGNTFTAPYSLDRVVSQRLYGSVVLGSYFEADQTRLYIIMPNYEMYVMNLITYETEFVKTTAYPHRFGLSHAGGEYRFAASSAGKSLMLSTPISTHGQYILTSNKECSTVYRNEKVYIEGLPPAACLSPKKPVVWFYIGGRFCELNLLKIKSNQRTLSLKTKAGGQVQTIPKPSIAVMMQ</sequence>
<gene>
    <name evidence="2" type="ORF">GSB_150126</name>
</gene>
<evidence type="ECO:0000313" key="2">
    <source>
        <dbReference type="EMBL" id="ESU44663.1"/>
    </source>
</evidence>